<feature type="compositionally biased region" description="Polar residues" evidence="1">
    <location>
        <begin position="836"/>
        <end position="846"/>
    </location>
</feature>
<evidence type="ECO:0000256" key="1">
    <source>
        <dbReference type="SAM" id="MobiDB-lite"/>
    </source>
</evidence>
<feature type="domain" description="Large polyvalent protein associated" evidence="2">
    <location>
        <begin position="1230"/>
        <end position="1396"/>
    </location>
</feature>
<keyword evidence="4" id="KW-1185">Reference proteome</keyword>
<organism evidence="3 4">
    <name type="scientific">Pseudovibrio denitrificans</name>
    <dbReference type="NCBI Taxonomy" id="258256"/>
    <lineage>
        <taxon>Bacteria</taxon>
        <taxon>Pseudomonadati</taxon>
        <taxon>Pseudomonadota</taxon>
        <taxon>Alphaproteobacteria</taxon>
        <taxon>Hyphomicrobiales</taxon>
        <taxon>Stappiaceae</taxon>
        <taxon>Pseudovibrio</taxon>
    </lineage>
</organism>
<feature type="region of interest" description="Disordered" evidence="1">
    <location>
        <begin position="195"/>
        <end position="223"/>
    </location>
</feature>
<feature type="region of interest" description="Disordered" evidence="1">
    <location>
        <begin position="828"/>
        <end position="847"/>
    </location>
</feature>
<reference evidence="4" key="1">
    <citation type="submission" date="2016-10" db="EMBL/GenBank/DDBJ databases">
        <authorList>
            <person name="Varghese N."/>
            <person name="Submissions S."/>
        </authorList>
    </citation>
    <scope>NUCLEOTIDE SEQUENCE [LARGE SCALE GENOMIC DNA]</scope>
    <source>
        <strain evidence="4">DSM 17465</strain>
    </source>
</reference>
<accession>A0A1I6ZX01</accession>
<dbReference type="Pfam" id="PF18857">
    <property type="entry name" value="LPD38"/>
    <property type="match status" value="1"/>
</dbReference>
<feature type="region of interest" description="Disordered" evidence="1">
    <location>
        <begin position="365"/>
        <end position="429"/>
    </location>
</feature>
<feature type="region of interest" description="Disordered" evidence="1">
    <location>
        <begin position="299"/>
        <end position="318"/>
    </location>
</feature>
<dbReference type="EMBL" id="FPBD01000002">
    <property type="protein sequence ID" value="SFT67204.1"/>
    <property type="molecule type" value="Genomic_DNA"/>
</dbReference>
<gene>
    <name evidence="3" type="ORF">SAMN05444141_102675</name>
</gene>
<name>A0A1I6ZX01_9HYPH</name>
<dbReference type="Proteomes" id="UP000183371">
    <property type="component" value="Unassembled WGS sequence"/>
</dbReference>
<proteinExistence type="predicted"/>
<protein>
    <recommendedName>
        <fullName evidence="2">Large polyvalent protein associated domain-containing protein</fullName>
    </recommendedName>
</protein>
<evidence type="ECO:0000313" key="3">
    <source>
        <dbReference type="EMBL" id="SFT67204.1"/>
    </source>
</evidence>
<dbReference type="RefSeq" id="WP_083416726.1">
    <property type="nucleotide sequence ID" value="NZ_FPBD01000002.1"/>
</dbReference>
<evidence type="ECO:0000313" key="4">
    <source>
        <dbReference type="Proteomes" id="UP000183371"/>
    </source>
</evidence>
<dbReference type="InterPro" id="IPR040561">
    <property type="entry name" value="LPD38"/>
</dbReference>
<sequence length="1636" mass="177636">MADENVSPETVTENPFAALADAPGVDGSALMQGPGRSLSERFSINYEAAQRYNTLHGALKDTTRPADRMAFNQEYEDFEEWDGFLHGATALTGQLAGTAVAVENFIGLGIGAKAIQQLGLTGVRAKVFAGAVDAGASNLVVDSAIQGIEMGAGFREQFDPVQLAASTALGAAVGGAAGPLTHADRGADLARTLEEGVETAELKPQAPLDNAIREPVGDNPSGQEPLELTIYRQDVIDNQPAAEGAEVANERIEGGFSAFEKNEAPAKPVSRGVNMEASEALVEQSAEQRISQAFEVFDREPGSEEIASNLPLASGDEVKGMVSRTDGAEPLEDAAKSDLVSNVTEEVEALGDRLSRDAGLLQEKRAEQGRKGNLSEQQDEISSGSQKEQPDIEGSAGDDVKPRLQGATGQRARPANGIAQPQPGKEAAPFTRLRDVSNRLADLAGIAAARQKRFSLKGSKNSRIMGTYGVRSGVVRIRSQDDFDTFSHEVGHHIEERLGKPVVALMKRHFVEVEALAYPGVAPDNKLTEGFAEFFRLAMTNPLYAESKAPKFFRAFRGLLQKDDPELLKGLDEVIDAYGEYLQLPSQLAVESTIVSNKALGTGQKFASDAKRHGLGATIADKLHNAYTALLDDFHPIHRAVRELAKIHKARTGQVLDLKVKDDAGKLADMARGSQQSGHMDLMYGVHGYESLRPESVSLRDAIVEAHGPGRNAFSSFDEAVMKKFGAYLWSRRAVFEWERYKKGEIPNPPDKLSHGDHLQNIQEAEAANPQWPSAAAKVYEFNQALWKKKLDAGLIAQETYQAGLKIRDYVPGLRAFDYDGDPAAKANARGGKSAAGNSMGSQHFKGSTRDVINPLETLMADAYETNAAIARNEPIKALAKLARRVGNGAGRIAEIVPAHDLKAMIIDPLEALKSAGRSVGLMPEELTLMMDNFEGLLGDTKATLFRPTVTNTKGEPILFFRSGGQIQALRLADGEFGNQLMASFGMLAPVEHHMLIRMMGASASVLRAGITTTPEFILANGARDLMTSFVYYDEPFKALKNIGKGINDEIFNRQAAKEYNSLGGIMGGANAASVREGALKRDLEALRKKGWKGRRVLRLQSVLEFTELSETGVRVGLMRTFKDQAQARGLSEIEAAYEAVWRSRDHINFDRRGSQMVALNRLIPFFNASLQGLDKFSRHMVLPYVKKLQGDVLTSADEAALGTAQKAWMKLSGVVLAGMGLHALMSQHSEYEEISDTTRATHWMVKTGDKWLAVPKPYELAVFVNIGEAAYDAFAKGDPLSAERYLANLSTVLMPPSVMEGNPIVKTYFELKSNQDFFTGQQIVPDHLQALEPALQYTARTRAFSKQLGDALNISPLVTEKVFSNFAGGWGRNLAALYDYTDEAALGQSPDDAPFLRRFVKDASKGSRSISSFWKLVSPSTGQFERAALSYRALADGGDDVAADEYLNSLDSERRAYVTLAMMPASTRRLHPLERARSAVRAIGALRRELTGPYITNAFAQKNMREISASDRGSADDILSDLAMAETRNALIALGAPGWAHQKAIDTRTYHHELQELSPVLAQALADRFATRKVLPLGVVLERWPELRERVLMDGSGAVTVDLEASAEAAGYELGGFKIPRKEKPKVKGVAKGKG</sequence>
<evidence type="ECO:0000259" key="2">
    <source>
        <dbReference type="Pfam" id="PF18857"/>
    </source>
</evidence>
<feature type="compositionally biased region" description="Polar residues" evidence="1">
    <location>
        <begin position="374"/>
        <end position="387"/>
    </location>
</feature>